<evidence type="ECO:0000313" key="1">
    <source>
        <dbReference type="EMBL" id="KYO45518.1"/>
    </source>
</evidence>
<sequence length="68" mass="7574">MAWGAEQQGRCLVSGYNLVSKLSSEWIDVRDYVQHTQVLSSLGIKGPICMNSKACPIKSILTEDYLLK</sequence>
<gene>
    <name evidence="1" type="ORF">Y1Q_0015169</name>
</gene>
<dbReference type="Proteomes" id="UP000050525">
    <property type="component" value="Unassembled WGS sequence"/>
</dbReference>
<proteinExistence type="predicted"/>
<reference evidence="1 2" key="1">
    <citation type="journal article" date="2012" name="Genome Biol.">
        <title>Sequencing three crocodilian genomes to illuminate the evolution of archosaurs and amniotes.</title>
        <authorList>
            <person name="St John J.A."/>
            <person name="Braun E.L."/>
            <person name="Isberg S.R."/>
            <person name="Miles L.G."/>
            <person name="Chong A.Y."/>
            <person name="Gongora J."/>
            <person name="Dalzell P."/>
            <person name="Moran C."/>
            <person name="Bed'hom B."/>
            <person name="Abzhanov A."/>
            <person name="Burgess S.C."/>
            <person name="Cooksey A.M."/>
            <person name="Castoe T.A."/>
            <person name="Crawford N.G."/>
            <person name="Densmore L.D."/>
            <person name="Drew J.C."/>
            <person name="Edwards S.V."/>
            <person name="Faircloth B.C."/>
            <person name="Fujita M.K."/>
            <person name="Greenwold M.J."/>
            <person name="Hoffmann F.G."/>
            <person name="Howard J.M."/>
            <person name="Iguchi T."/>
            <person name="Janes D.E."/>
            <person name="Khan S.Y."/>
            <person name="Kohno S."/>
            <person name="de Koning A.J."/>
            <person name="Lance S.L."/>
            <person name="McCarthy F.M."/>
            <person name="McCormack J.E."/>
            <person name="Merchant M.E."/>
            <person name="Peterson D.G."/>
            <person name="Pollock D.D."/>
            <person name="Pourmand N."/>
            <person name="Raney B.J."/>
            <person name="Roessler K.A."/>
            <person name="Sanford J.R."/>
            <person name="Sawyer R.H."/>
            <person name="Schmidt C.J."/>
            <person name="Triplett E.W."/>
            <person name="Tuberville T.D."/>
            <person name="Venegas-Anaya M."/>
            <person name="Howard J.T."/>
            <person name="Jarvis E.D."/>
            <person name="Guillette L.J.Jr."/>
            <person name="Glenn T.C."/>
            <person name="Green R.E."/>
            <person name="Ray D.A."/>
        </authorList>
    </citation>
    <scope>NUCLEOTIDE SEQUENCE [LARGE SCALE GENOMIC DNA]</scope>
    <source>
        <strain evidence="1">KSC_2009_1</strain>
    </source>
</reference>
<comment type="caution">
    <text evidence="1">The sequence shown here is derived from an EMBL/GenBank/DDBJ whole genome shotgun (WGS) entry which is preliminary data.</text>
</comment>
<dbReference type="AlphaFoldDB" id="A0A151P8Z9"/>
<evidence type="ECO:0000313" key="2">
    <source>
        <dbReference type="Proteomes" id="UP000050525"/>
    </source>
</evidence>
<name>A0A151P8Z9_ALLMI</name>
<accession>A0A151P8Z9</accession>
<protein>
    <submittedName>
        <fullName evidence="1">Uncharacterized protein</fullName>
    </submittedName>
</protein>
<keyword evidence="2" id="KW-1185">Reference proteome</keyword>
<organism evidence="1 2">
    <name type="scientific">Alligator mississippiensis</name>
    <name type="common">American alligator</name>
    <dbReference type="NCBI Taxonomy" id="8496"/>
    <lineage>
        <taxon>Eukaryota</taxon>
        <taxon>Metazoa</taxon>
        <taxon>Chordata</taxon>
        <taxon>Craniata</taxon>
        <taxon>Vertebrata</taxon>
        <taxon>Euteleostomi</taxon>
        <taxon>Archelosauria</taxon>
        <taxon>Archosauria</taxon>
        <taxon>Crocodylia</taxon>
        <taxon>Alligatoridae</taxon>
        <taxon>Alligatorinae</taxon>
        <taxon>Alligator</taxon>
    </lineage>
</organism>
<dbReference type="EMBL" id="AKHW03000563">
    <property type="protein sequence ID" value="KYO45518.1"/>
    <property type="molecule type" value="Genomic_DNA"/>
</dbReference>